<accession>A0A0E9SUE6</accession>
<name>A0A0E9SUE6_ANGAN</name>
<proteinExistence type="predicted"/>
<reference evidence="1" key="1">
    <citation type="submission" date="2014-11" db="EMBL/GenBank/DDBJ databases">
        <authorList>
            <person name="Amaro Gonzalez C."/>
        </authorList>
    </citation>
    <scope>NUCLEOTIDE SEQUENCE</scope>
</reference>
<dbReference type="EMBL" id="GBXM01063588">
    <property type="protein sequence ID" value="JAH44989.1"/>
    <property type="molecule type" value="Transcribed_RNA"/>
</dbReference>
<organism evidence="1">
    <name type="scientific">Anguilla anguilla</name>
    <name type="common">European freshwater eel</name>
    <name type="synonym">Muraena anguilla</name>
    <dbReference type="NCBI Taxonomy" id="7936"/>
    <lineage>
        <taxon>Eukaryota</taxon>
        <taxon>Metazoa</taxon>
        <taxon>Chordata</taxon>
        <taxon>Craniata</taxon>
        <taxon>Vertebrata</taxon>
        <taxon>Euteleostomi</taxon>
        <taxon>Actinopterygii</taxon>
        <taxon>Neopterygii</taxon>
        <taxon>Teleostei</taxon>
        <taxon>Anguilliformes</taxon>
        <taxon>Anguillidae</taxon>
        <taxon>Anguilla</taxon>
    </lineage>
</organism>
<protein>
    <submittedName>
        <fullName evidence="1">Uncharacterized protein</fullName>
    </submittedName>
</protein>
<sequence length="18" mass="2002">MCRGYSAEGGGREIWACR</sequence>
<evidence type="ECO:0000313" key="1">
    <source>
        <dbReference type="EMBL" id="JAH44989.1"/>
    </source>
</evidence>
<dbReference type="AlphaFoldDB" id="A0A0E9SUE6"/>
<reference evidence="1" key="2">
    <citation type="journal article" date="2015" name="Fish Shellfish Immunol.">
        <title>Early steps in the European eel (Anguilla anguilla)-Vibrio vulnificus interaction in the gills: Role of the RtxA13 toxin.</title>
        <authorList>
            <person name="Callol A."/>
            <person name="Pajuelo D."/>
            <person name="Ebbesson L."/>
            <person name="Teles M."/>
            <person name="MacKenzie S."/>
            <person name="Amaro C."/>
        </authorList>
    </citation>
    <scope>NUCLEOTIDE SEQUENCE</scope>
</reference>